<accession>A0AAN9FUQ5</accession>
<sequence>MLEIATAVICADLIWNLNIFFGLYAEGVVLAGNNVTHYPIRYIEGHPYAGTFIIARELCLQEQDAYHSFYTQKKRTCMEACWTDPSCMAFSSEFFNENISCRLTSKRLLNIDFAVNENASFGFKTEVIPNRFYGVQSDGMLYVLYNESRLLATAKLICATIPGHRLGIFTTEQHYNALRRIQTITGQEFIVDMTTGSNGNPMWGDGTYFQNTPLAANVTLPPSGVNETWSFINNQFRPLTPPNYSRYFVCQANPLGQNW</sequence>
<dbReference type="Proteomes" id="UP001381693">
    <property type="component" value="Unassembled WGS sequence"/>
</dbReference>
<gene>
    <name evidence="1" type="ORF">SK128_000803</name>
</gene>
<keyword evidence="2" id="KW-1185">Reference proteome</keyword>
<proteinExistence type="predicted"/>
<protein>
    <submittedName>
        <fullName evidence="1">Uncharacterized protein</fullName>
    </submittedName>
</protein>
<name>A0AAN9FUQ5_HALRR</name>
<evidence type="ECO:0000313" key="2">
    <source>
        <dbReference type="Proteomes" id="UP001381693"/>
    </source>
</evidence>
<reference evidence="1 2" key="1">
    <citation type="submission" date="2023-11" db="EMBL/GenBank/DDBJ databases">
        <title>Halocaridina rubra genome assembly.</title>
        <authorList>
            <person name="Smith C."/>
        </authorList>
    </citation>
    <scope>NUCLEOTIDE SEQUENCE [LARGE SCALE GENOMIC DNA]</scope>
    <source>
        <strain evidence="1">EP-1</strain>
        <tissue evidence="1">Whole</tissue>
    </source>
</reference>
<comment type="caution">
    <text evidence="1">The sequence shown here is derived from an EMBL/GenBank/DDBJ whole genome shotgun (WGS) entry which is preliminary data.</text>
</comment>
<evidence type="ECO:0000313" key="1">
    <source>
        <dbReference type="EMBL" id="KAK7086899.1"/>
    </source>
</evidence>
<dbReference type="EMBL" id="JAXCGZ010000051">
    <property type="protein sequence ID" value="KAK7086899.1"/>
    <property type="molecule type" value="Genomic_DNA"/>
</dbReference>
<dbReference type="InterPro" id="IPR016187">
    <property type="entry name" value="CTDL_fold"/>
</dbReference>
<organism evidence="1 2">
    <name type="scientific">Halocaridina rubra</name>
    <name type="common">Hawaiian red shrimp</name>
    <dbReference type="NCBI Taxonomy" id="373956"/>
    <lineage>
        <taxon>Eukaryota</taxon>
        <taxon>Metazoa</taxon>
        <taxon>Ecdysozoa</taxon>
        <taxon>Arthropoda</taxon>
        <taxon>Crustacea</taxon>
        <taxon>Multicrustacea</taxon>
        <taxon>Malacostraca</taxon>
        <taxon>Eumalacostraca</taxon>
        <taxon>Eucarida</taxon>
        <taxon>Decapoda</taxon>
        <taxon>Pleocyemata</taxon>
        <taxon>Caridea</taxon>
        <taxon>Atyoidea</taxon>
        <taxon>Atyidae</taxon>
        <taxon>Halocaridina</taxon>
    </lineage>
</organism>
<dbReference type="SUPFAM" id="SSF56436">
    <property type="entry name" value="C-type lectin-like"/>
    <property type="match status" value="1"/>
</dbReference>
<dbReference type="AlphaFoldDB" id="A0AAN9FUQ5"/>